<evidence type="ECO:0000256" key="4">
    <source>
        <dbReference type="ARBA" id="ARBA00023163"/>
    </source>
</evidence>
<evidence type="ECO:0000259" key="6">
    <source>
        <dbReference type="Pfam" id="PF08281"/>
    </source>
</evidence>
<dbReference type="Pfam" id="PF04542">
    <property type="entry name" value="Sigma70_r2"/>
    <property type="match status" value="1"/>
</dbReference>
<evidence type="ECO:0000256" key="3">
    <source>
        <dbReference type="ARBA" id="ARBA00023082"/>
    </source>
</evidence>
<proteinExistence type="inferred from homology"/>
<dbReference type="InterPro" id="IPR039425">
    <property type="entry name" value="RNA_pol_sigma-70-like"/>
</dbReference>
<dbReference type="InterPro" id="IPR007627">
    <property type="entry name" value="RNA_pol_sigma70_r2"/>
</dbReference>
<name>A0A7S7SJ33_PALFE</name>
<dbReference type="Gene3D" id="1.10.10.10">
    <property type="entry name" value="Winged helix-like DNA-binding domain superfamily/Winged helix DNA-binding domain"/>
    <property type="match status" value="1"/>
</dbReference>
<keyword evidence="2" id="KW-0805">Transcription regulation</keyword>
<dbReference type="KEGG" id="pfer:IRI77_25205"/>
<protein>
    <submittedName>
        <fullName evidence="7">Sigma-70 family RNA polymerase sigma factor</fullName>
    </submittedName>
</protein>
<dbReference type="GO" id="GO:0006352">
    <property type="term" value="P:DNA-templated transcription initiation"/>
    <property type="evidence" value="ECO:0007669"/>
    <property type="project" value="InterPro"/>
</dbReference>
<dbReference type="GO" id="GO:0003677">
    <property type="term" value="F:DNA binding"/>
    <property type="evidence" value="ECO:0007669"/>
    <property type="project" value="InterPro"/>
</dbReference>
<dbReference type="PANTHER" id="PTHR43133:SF51">
    <property type="entry name" value="RNA POLYMERASE SIGMA FACTOR"/>
    <property type="match status" value="1"/>
</dbReference>
<sequence length="201" mass="23331">MTTTQTTRLTGEHELILRAQNGDRTAFDELTKEYWPRMLRTALRVVRSPEDAEDATQQAFVAAFTKLDRFRGDASFSTWITRITLNESLTLLRRRKHDFRPIEDVPDNNGEPLRIELPDTTSNPEELYLRDETSNLIQMSLRAVKPAYRKAMKLRLSEDLSIEEIAGRLKIPVNTIKVHLYRGRQAMKNFLEERMTLPQAA</sequence>
<dbReference type="RefSeq" id="WP_194447760.1">
    <property type="nucleotide sequence ID" value="NZ_CP063849.1"/>
</dbReference>
<accession>A0A7S7SJ33</accession>
<feature type="domain" description="RNA polymerase sigma factor 70 region 4 type 2" evidence="6">
    <location>
        <begin position="136"/>
        <end position="187"/>
    </location>
</feature>
<dbReference type="Proteomes" id="UP000593892">
    <property type="component" value="Chromosome"/>
</dbReference>
<organism evidence="7 8">
    <name type="scientific">Paludibaculum fermentans</name>
    <dbReference type="NCBI Taxonomy" id="1473598"/>
    <lineage>
        <taxon>Bacteria</taxon>
        <taxon>Pseudomonadati</taxon>
        <taxon>Acidobacteriota</taxon>
        <taxon>Terriglobia</taxon>
        <taxon>Bryobacterales</taxon>
        <taxon>Bryobacteraceae</taxon>
        <taxon>Paludibaculum</taxon>
    </lineage>
</organism>
<evidence type="ECO:0000256" key="2">
    <source>
        <dbReference type="ARBA" id="ARBA00023015"/>
    </source>
</evidence>
<dbReference type="Gene3D" id="1.10.1740.10">
    <property type="match status" value="1"/>
</dbReference>
<dbReference type="GO" id="GO:0016987">
    <property type="term" value="F:sigma factor activity"/>
    <property type="evidence" value="ECO:0007669"/>
    <property type="project" value="UniProtKB-KW"/>
</dbReference>
<keyword evidence="3" id="KW-0731">Sigma factor</keyword>
<feature type="domain" description="RNA polymerase sigma-70 region 2" evidence="5">
    <location>
        <begin position="32"/>
        <end position="96"/>
    </location>
</feature>
<dbReference type="InterPro" id="IPR036388">
    <property type="entry name" value="WH-like_DNA-bd_sf"/>
</dbReference>
<dbReference type="SUPFAM" id="SSF88659">
    <property type="entry name" value="Sigma3 and sigma4 domains of RNA polymerase sigma factors"/>
    <property type="match status" value="1"/>
</dbReference>
<dbReference type="InterPro" id="IPR013324">
    <property type="entry name" value="RNA_pol_sigma_r3/r4-like"/>
</dbReference>
<evidence type="ECO:0000313" key="8">
    <source>
        <dbReference type="Proteomes" id="UP000593892"/>
    </source>
</evidence>
<keyword evidence="4" id="KW-0804">Transcription</keyword>
<evidence type="ECO:0000256" key="1">
    <source>
        <dbReference type="ARBA" id="ARBA00010641"/>
    </source>
</evidence>
<dbReference type="InterPro" id="IPR013249">
    <property type="entry name" value="RNA_pol_sigma70_r4_t2"/>
</dbReference>
<keyword evidence="8" id="KW-1185">Reference proteome</keyword>
<reference evidence="7 8" key="1">
    <citation type="submission" date="2020-10" db="EMBL/GenBank/DDBJ databases">
        <title>Complete genome sequence of Paludibaculum fermentans P105T, a facultatively anaerobic acidobacterium capable of dissimilatory Fe(III) reduction.</title>
        <authorList>
            <person name="Dedysh S.N."/>
            <person name="Beletsky A.V."/>
            <person name="Kulichevskaya I.S."/>
            <person name="Mardanov A.V."/>
            <person name="Ravin N.V."/>
        </authorList>
    </citation>
    <scope>NUCLEOTIDE SEQUENCE [LARGE SCALE GENOMIC DNA]</scope>
    <source>
        <strain evidence="7 8">P105</strain>
    </source>
</reference>
<evidence type="ECO:0000313" key="7">
    <source>
        <dbReference type="EMBL" id="QOY86091.1"/>
    </source>
</evidence>
<dbReference type="EMBL" id="CP063849">
    <property type="protein sequence ID" value="QOY86091.1"/>
    <property type="molecule type" value="Genomic_DNA"/>
</dbReference>
<dbReference type="AlphaFoldDB" id="A0A7S7SJ33"/>
<dbReference type="InterPro" id="IPR014284">
    <property type="entry name" value="RNA_pol_sigma-70_dom"/>
</dbReference>
<evidence type="ECO:0000259" key="5">
    <source>
        <dbReference type="Pfam" id="PF04542"/>
    </source>
</evidence>
<dbReference type="NCBIfam" id="TIGR02937">
    <property type="entry name" value="sigma70-ECF"/>
    <property type="match status" value="1"/>
</dbReference>
<dbReference type="PANTHER" id="PTHR43133">
    <property type="entry name" value="RNA POLYMERASE ECF-TYPE SIGMA FACTO"/>
    <property type="match status" value="1"/>
</dbReference>
<dbReference type="InterPro" id="IPR013325">
    <property type="entry name" value="RNA_pol_sigma_r2"/>
</dbReference>
<dbReference type="SUPFAM" id="SSF88946">
    <property type="entry name" value="Sigma2 domain of RNA polymerase sigma factors"/>
    <property type="match status" value="1"/>
</dbReference>
<comment type="similarity">
    <text evidence="1">Belongs to the sigma-70 factor family. ECF subfamily.</text>
</comment>
<gene>
    <name evidence="7" type="ORF">IRI77_25205</name>
</gene>
<dbReference type="Pfam" id="PF08281">
    <property type="entry name" value="Sigma70_r4_2"/>
    <property type="match status" value="1"/>
</dbReference>